<dbReference type="InterPro" id="IPR006047">
    <property type="entry name" value="GH13_cat_dom"/>
</dbReference>
<dbReference type="InterPro" id="IPR006311">
    <property type="entry name" value="TAT_signal"/>
</dbReference>
<dbReference type="Pfam" id="PF00128">
    <property type="entry name" value="Alpha-amylase"/>
    <property type="match status" value="1"/>
</dbReference>
<dbReference type="InterPro" id="IPR031319">
    <property type="entry name" value="A-amylase_C"/>
</dbReference>
<evidence type="ECO:0000256" key="5">
    <source>
        <dbReference type="ARBA" id="ARBA00022723"/>
    </source>
</evidence>
<feature type="domain" description="Glycosyl hydrolase family 13 catalytic" evidence="12">
    <location>
        <begin position="58"/>
        <end position="408"/>
    </location>
</feature>
<reference evidence="13" key="1">
    <citation type="submission" date="2017-11" db="EMBL/GenBank/DDBJ databases">
        <authorList>
            <person name="Kajale S.C."/>
            <person name="Sharma A."/>
        </authorList>
    </citation>
    <scope>NUCLEOTIDE SEQUENCE</scope>
    <source>
        <strain evidence="13">LS1_42</strain>
    </source>
</reference>
<dbReference type="PROSITE" id="PS51318">
    <property type="entry name" value="TAT"/>
    <property type="match status" value="1"/>
</dbReference>
<dbReference type="PANTHER" id="PTHR43447">
    <property type="entry name" value="ALPHA-AMYLASE"/>
    <property type="match status" value="1"/>
</dbReference>
<evidence type="ECO:0000313" key="14">
    <source>
        <dbReference type="Proteomes" id="UP000766904"/>
    </source>
</evidence>
<keyword evidence="5" id="KW-0479">Metal-binding</keyword>
<evidence type="ECO:0000256" key="6">
    <source>
        <dbReference type="ARBA" id="ARBA00022801"/>
    </source>
</evidence>
<dbReference type="Gene3D" id="3.20.20.80">
    <property type="entry name" value="Glycosidases"/>
    <property type="match status" value="1"/>
</dbReference>
<dbReference type="AlphaFoldDB" id="A0A8J8TRT5"/>
<dbReference type="RefSeq" id="WP_148858640.1">
    <property type="nucleotide sequence ID" value="NZ_PHNJ01000007.1"/>
</dbReference>
<evidence type="ECO:0000256" key="1">
    <source>
        <dbReference type="ARBA" id="ARBA00000548"/>
    </source>
</evidence>
<dbReference type="Gene3D" id="2.60.40.1180">
    <property type="entry name" value="Golgi alpha-mannosidase II"/>
    <property type="match status" value="1"/>
</dbReference>
<accession>A0A8J8TRT5</accession>
<sequence length="507" mass="56290">MRQNHSQTGSGDGANASTSRRDVLRASAALGAVTLSGVGLGSNGAAALPNRSTIDDGTVGYQYFHRRWTEIEADLERVAELGVDAIWIPQPAVSKLSWETQTYQDQDGFYEGEESAYGRERDPHPPLGYQPIDLRDFDSAHGTEDELASLIETAHDHDVDVIVDVVLNHMANPNGPDGRVDYPQFDLGEHFHDYGTLWDDCELEGEQAQYECDLLGLPSLDVEHPEVREAHEAYLEKIADLGADGLRIDAAAHVWPYYFEEYVNQWADDLDLWRVGEIWEEADVDRLLEFADTGMTVFDFPLYRAIVETFEGGSFAELSQETARGVVHEDPDVAVTFVQNHDTVGPAVEPNEEEGRAVELAEAFVLAYAGMPMLYRGGAEARPELEDDGLQDLVWISNHLAHGDVIDREVTEDVYVFERERNLLAAINKGESAAEHTVETSWRNRTLVDHAGHGDDVEVDRDGMATLEVPAESWVMYAPCPSKGAKNPPEHAESSNADERTCRPGKR</sequence>
<evidence type="ECO:0000256" key="4">
    <source>
        <dbReference type="ARBA" id="ARBA00012595"/>
    </source>
</evidence>
<dbReference type="Pfam" id="PF09154">
    <property type="entry name" value="Alpha-amy_C_pro"/>
    <property type="match status" value="1"/>
</dbReference>
<dbReference type="SMART" id="SM00642">
    <property type="entry name" value="Aamy"/>
    <property type="match status" value="1"/>
</dbReference>
<dbReference type="InterPro" id="IPR013776">
    <property type="entry name" value="A-amylase_thermo"/>
</dbReference>
<gene>
    <name evidence="13" type="ORF">CV102_14135</name>
</gene>
<dbReference type="EC" id="3.2.1.1" evidence="4"/>
<evidence type="ECO:0000313" key="13">
    <source>
        <dbReference type="EMBL" id="TYL37867.1"/>
    </source>
</evidence>
<dbReference type="SMART" id="SM00632">
    <property type="entry name" value="Aamy_C"/>
    <property type="match status" value="1"/>
</dbReference>
<comment type="cofactor">
    <cofactor evidence="2">
        <name>Ca(2+)</name>
        <dbReference type="ChEBI" id="CHEBI:29108"/>
    </cofactor>
</comment>
<feature type="region of interest" description="Disordered" evidence="10">
    <location>
        <begin position="479"/>
        <end position="507"/>
    </location>
</feature>
<comment type="catalytic activity">
    <reaction evidence="1">
        <text>Endohydrolysis of (1-&gt;4)-alpha-D-glucosidic linkages in polysaccharides containing three or more (1-&gt;4)-alpha-linked D-glucose units.</text>
        <dbReference type="EC" id="3.2.1.1"/>
    </reaction>
</comment>
<evidence type="ECO:0000256" key="10">
    <source>
        <dbReference type="SAM" id="MobiDB-lite"/>
    </source>
</evidence>
<dbReference type="SUPFAM" id="SSF51445">
    <property type="entry name" value="(Trans)glycosidases"/>
    <property type="match status" value="1"/>
</dbReference>
<comment type="similarity">
    <text evidence="3">Belongs to the glycosyl hydrolase 13 family.</text>
</comment>
<keyword evidence="7" id="KW-0106">Calcium</keyword>
<keyword evidence="14" id="KW-1185">Reference proteome</keyword>
<dbReference type="InterPro" id="IPR013780">
    <property type="entry name" value="Glyco_hydro_b"/>
</dbReference>
<dbReference type="GO" id="GO:0004556">
    <property type="term" value="F:alpha-amylase activity"/>
    <property type="evidence" value="ECO:0007669"/>
    <property type="project" value="UniProtKB-EC"/>
</dbReference>
<name>A0A8J8TRT5_9EURY</name>
<organism evidence="13 14">
    <name type="scientific">Natronococcus pandeyae</name>
    <dbReference type="NCBI Taxonomy" id="2055836"/>
    <lineage>
        <taxon>Archaea</taxon>
        <taxon>Methanobacteriati</taxon>
        <taxon>Methanobacteriota</taxon>
        <taxon>Stenosarchaea group</taxon>
        <taxon>Halobacteria</taxon>
        <taxon>Halobacteriales</taxon>
        <taxon>Natrialbaceae</taxon>
        <taxon>Natronococcus</taxon>
    </lineage>
</organism>
<protein>
    <recommendedName>
        <fullName evidence="4">alpha-amylase</fullName>
        <ecNumber evidence="4">3.2.1.1</ecNumber>
    </recommendedName>
</protein>
<dbReference type="PIRSF" id="PIRSF001021">
    <property type="entry name" value="Alph-amls_thrmst"/>
    <property type="match status" value="1"/>
</dbReference>
<dbReference type="InterPro" id="IPR006046">
    <property type="entry name" value="Alpha_amylase"/>
</dbReference>
<feature type="compositionally biased region" description="Basic and acidic residues" evidence="10">
    <location>
        <begin position="488"/>
        <end position="507"/>
    </location>
</feature>
<evidence type="ECO:0000256" key="8">
    <source>
        <dbReference type="ARBA" id="ARBA00023277"/>
    </source>
</evidence>
<keyword evidence="8" id="KW-0119">Carbohydrate metabolism</keyword>
<proteinExistence type="inferred from homology"/>
<dbReference type="OrthoDB" id="18347at2157"/>
<dbReference type="PRINTS" id="PR00110">
    <property type="entry name" value="ALPHAAMYLASE"/>
</dbReference>
<keyword evidence="9" id="KW-0326">Glycosidase</keyword>
<evidence type="ECO:0000256" key="9">
    <source>
        <dbReference type="ARBA" id="ARBA00023295"/>
    </source>
</evidence>
<dbReference type="InterPro" id="IPR017853">
    <property type="entry name" value="GH"/>
</dbReference>
<keyword evidence="6" id="KW-0378">Hydrolase</keyword>
<feature type="region of interest" description="Disordered" evidence="10">
    <location>
        <begin position="1"/>
        <end position="20"/>
    </location>
</feature>
<dbReference type="EMBL" id="PHNJ01000007">
    <property type="protein sequence ID" value="TYL37867.1"/>
    <property type="molecule type" value="Genomic_DNA"/>
</dbReference>
<dbReference type="GO" id="GO:0005509">
    <property type="term" value="F:calcium ion binding"/>
    <property type="evidence" value="ECO:0007669"/>
    <property type="project" value="InterPro"/>
</dbReference>
<dbReference type="SUPFAM" id="SSF51011">
    <property type="entry name" value="Glycosyl hydrolase domain"/>
    <property type="match status" value="1"/>
</dbReference>
<comment type="caution">
    <text evidence="13">The sequence shown here is derived from an EMBL/GenBank/DDBJ whole genome shotgun (WGS) entry which is preliminary data.</text>
</comment>
<evidence type="ECO:0000259" key="11">
    <source>
        <dbReference type="SMART" id="SM00632"/>
    </source>
</evidence>
<dbReference type="GO" id="GO:0005975">
    <property type="term" value="P:carbohydrate metabolic process"/>
    <property type="evidence" value="ECO:0007669"/>
    <property type="project" value="InterPro"/>
</dbReference>
<evidence type="ECO:0000259" key="12">
    <source>
        <dbReference type="SMART" id="SM00642"/>
    </source>
</evidence>
<evidence type="ECO:0000256" key="2">
    <source>
        <dbReference type="ARBA" id="ARBA00001913"/>
    </source>
</evidence>
<evidence type="ECO:0000256" key="7">
    <source>
        <dbReference type="ARBA" id="ARBA00022837"/>
    </source>
</evidence>
<dbReference type="Proteomes" id="UP000766904">
    <property type="component" value="Unassembled WGS sequence"/>
</dbReference>
<evidence type="ECO:0000256" key="3">
    <source>
        <dbReference type="ARBA" id="ARBA00008061"/>
    </source>
</evidence>
<dbReference type="InterPro" id="IPR015237">
    <property type="entry name" value="Alpha-amylase_C_pro"/>
</dbReference>
<feature type="domain" description="Alpha-amylase C-terminal" evidence="11">
    <location>
        <begin position="406"/>
        <end position="478"/>
    </location>
</feature>